<proteinExistence type="predicted"/>
<dbReference type="AlphaFoldDB" id="A0A4Y8N7L6"/>
<name>A0A4Y8N7L6_9BURK</name>
<sequence length="71" mass="7263">MASQVGNVSRDGMCAMKSTKCANGGVAMDGAKAWNSTERCTVYGGVGLGGLYAARECGSSDQHATQVTRDS</sequence>
<dbReference type="EMBL" id="SNVI01000001">
    <property type="protein sequence ID" value="TFE45714.1"/>
    <property type="molecule type" value="Genomic_DNA"/>
</dbReference>
<dbReference type="Proteomes" id="UP000297385">
    <property type="component" value="Unassembled WGS sequence"/>
</dbReference>
<organism evidence="1 2">
    <name type="scientific">Paraburkholderia dipogonis</name>
    <dbReference type="NCBI Taxonomy" id="1211383"/>
    <lineage>
        <taxon>Bacteria</taxon>
        <taxon>Pseudomonadati</taxon>
        <taxon>Pseudomonadota</taxon>
        <taxon>Betaproteobacteria</taxon>
        <taxon>Burkholderiales</taxon>
        <taxon>Burkholderiaceae</taxon>
        <taxon>Paraburkholderia</taxon>
    </lineage>
</organism>
<protein>
    <submittedName>
        <fullName evidence="1">Uncharacterized protein</fullName>
    </submittedName>
</protein>
<dbReference type="GeneID" id="97306086"/>
<gene>
    <name evidence="1" type="ORF">E2553_12225</name>
</gene>
<dbReference type="RefSeq" id="WP_134457366.1">
    <property type="nucleotide sequence ID" value="NZ_JBHSSZ010000041.1"/>
</dbReference>
<evidence type="ECO:0000313" key="1">
    <source>
        <dbReference type="EMBL" id="TFE45714.1"/>
    </source>
</evidence>
<evidence type="ECO:0000313" key="2">
    <source>
        <dbReference type="Proteomes" id="UP000297385"/>
    </source>
</evidence>
<reference evidence="1 2" key="1">
    <citation type="submission" date="2019-03" db="EMBL/GenBank/DDBJ databases">
        <title>Complete Genome Sequence of Paraburkholderia dipogonis ICMP 19430T, a Nitrogen-fixing Symbiont of the South African Invasive Legume Dipogon lignosus in New Zealand.</title>
        <authorList>
            <person name="De Meyer S.E."/>
        </authorList>
    </citation>
    <scope>NUCLEOTIDE SEQUENCE [LARGE SCALE GENOMIC DNA]</scope>
    <source>
        <strain evidence="1 2">ICMP 19430</strain>
    </source>
</reference>
<accession>A0A4Y8N7L6</accession>
<comment type="caution">
    <text evidence="1">The sequence shown here is derived from an EMBL/GenBank/DDBJ whole genome shotgun (WGS) entry which is preliminary data.</text>
</comment>